<keyword evidence="2" id="KW-1185">Reference proteome</keyword>
<evidence type="ECO:0000313" key="1">
    <source>
        <dbReference type="EMBL" id="KAI0037290.1"/>
    </source>
</evidence>
<evidence type="ECO:0000313" key="2">
    <source>
        <dbReference type="Proteomes" id="UP000814033"/>
    </source>
</evidence>
<protein>
    <submittedName>
        <fullName evidence="1">Uncharacterized protein</fullName>
    </submittedName>
</protein>
<dbReference type="EMBL" id="MU277133">
    <property type="protein sequence ID" value="KAI0037290.1"/>
    <property type="molecule type" value="Genomic_DNA"/>
</dbReference>
<comment type="caution">
    <text evidence="1">The sequence shown here is derived from an EMBL/GenBank/DDBJ whole genome shotgun (WGS) entry which is preliminary data.</text>
</comment>
<reference evidence="1" key="2">
    <citation type="journal article" date="2022" name="New Phytol.">
        <title>Evolutionary transition to the ectomycorrhizal habit in the genomes of a hyperdiverse lineage of mushroom-forming fungi.</title>
        <authorList>
            <person name="Looney B."/>
            <person name="Miyauchi S."/>
            <person name="Morin E."/>
            <person name="Drula E."/>
            <person name="Courty P.E."/>
            <person name="Kohler A."/>
            <person name="Kuo A."/>
            <person name="LaButti K."/>
            <person name="Pangilinan J."/>
            <person name="Lipzen A."/>
            <person name="Riley R."/>
            <person name="Andreopoulos W."/>
            <person name="He G."/>
            <person name="Johnson J."/>
            <person name="Nolan M."/>
            <person name="Tritt A."/>
            <person name="Barry K.W."/>
            <person name="Grigoriev I.V."/>
            <person name="Nagy L.G."/>
            <person name="Hibbett D."/>
            <person name="Henrissat B."/>
            <person name="Matheny P.B."/>
            <person name="Labbe J."/>
            <person name="Martin F.M."/>
        </authorList>
    </citation>
    <scope>NUCLEOTIDE SEQUENCE</scope>
    <source>
        <strain evidence="1">FP105234-sp</strain>
    </source>
</reference>
<accession>A0ACB8R0I0</accession>
<proteinExistence type="predicted"/>
<dbReference type="Proteomes" id="UP000814033">
    <property type="component" value="Unassembled WGS sequence"/>
</dbReference>
<sequence length="336" mass="38564">LLDSFHYLIAATNIITSFKTSRTDADAYLVYYTIYRQSIKELYPVRSLPNHHYAMHYPAILKHWGPLAALSEFPGERLNGELQRIKTNQHMGDLDYTMLHQISRRARLEAILHDKSEGSDESAMASLADILGNGSSQKYTQSSRLSASELADILAKAPEMNENHYFTLLQYLQTNGQPYRSWKDVPHPRHALIPSLPPRANKLRTFTIDGRTYSDRKQHEGNSAIQFWDNQTLTQRTGFIQSVWSIPLDHHMHTFIFVQPHLSLPPFDLDKAPYIHLNSFKCQIFDAQPSEEVVVIEPKHILTHITTLQRPPGAYGIQQPTLVACWALNRDRRQPS</sequence>
<gene>
    <name evidence="1" type="ORF">FA95DRAFT_1507114</name>
</gene>
<reference evidence="1" key="1">
    <citation type="submission" date="2021-02" db="EMBL/GenBank/DDBJ databases">
        <authorList>
            <consortium name="DOE Joint Genome Institute"/>
            <person name="Ahrendt S."/>
            <person name="Looney B.P."/>
            <person name="Miyauchi S."/>
            <person name="Morin E."/>
            <person name="Drula E."/>
            <person name="Courty P.E."/>
            <person name="Chicoki N."/>
            <person name="Fauchery L."/>
            <person name="Kohler A."/>
            <person name="Kuo A."/>
            <person name="Labutti K."/>
            <person name="Pangilinan J."/>
            <person name="Lipzen A."/>
            <person name="Riley R."/>
            <person name="Andreopoulos W."/>
            <person name="He G."/>
            <person name="Johnson J."/>
            <person name="Barry K.W."/>
            <person name="Grigoriev I.V."/>
            <person name="Nagy L."/>
            <person name="Hibbett D."/>
            <person name="Henrissat B."/>
            <person name="Matheny P.B."/>
            <person name="Labbe J."/>
            <person name="Martin F."/>
        </authorList>
    </citation>
    <scope>NUCLEOTIDE SEQUENCE</scope>
    <source>
        <strain evidence="1">FP105234-sp</strain>
    </source>
</reference>
<feature type="non-terminal residue" evidence="1">
    <location>
        <position position="1"/>
    </location>
</feature>
<name>A0ACB8R0I0_9AGAM</name>
<organism evidence="1 2">
    <name type="scientific">Auriscalpium vulgare</name>
    <dbReference type="NCBI Taxonomy" id="40419"/>
    <lineage>
        <taxon>Eukaryota</taxon>
        <taxon>Fungi</taxon>
        <taxon>Dikarya</taxon>
        <taxon>Basidiomycota</taxon>
        <taxon>Agaricomycotina</taxon>
        <taxon>Agaricomycetes</taxon>
        <taxon>Russulales</taxon>
        <taxon>Auriscalpiaceae</taxon>
        <taxon>Auriscalpium</taxon>
    </lineage>
</organism>